<feature type="transmembrane region" description="Helical" evidence="2">
    <location>
        <begin position="464"/>
        <end position="489"/>
    </location>
</feature>
<keyword evidence="2" id="KW-0472">Membrane</keyword>
<feature type="transmembrane region" description="Helical" evidence="2">
    <location>
        <begin position="558"/>
        <end position="582"/>
    </location>
</feature>
<dbReference type="EMBL" id="LAVV01007690">
    <property type="protein sequence ID" value="KNZ55084.1"/>
    <property type="molecule type" value="Genomic_DNA"/>
</dbReference>
<keyword evidence="2" id="KW-0812">Transmembrane</keyword>
<evidence type="ECO:0000313" key="4">
    <source>
        <dbReference type="Proteomes" id="UP000037035"/>
    </source>
</evidence>
<evidence type="ECO:0000256" key="2">
    <source>
        <dbReference type="SAM" id="Phobius"/>
    </source>
</evidence>
<proteinExistence type="predicted"/>
<accession>A0A0L6V2T5</accession>
<evidence type="ECO:0000313" key="3">
    <source>
        <dbReference type="EMBL" id="KNZ55084.1"/>
    </source>
</evidence>
<keyword evidence="4" id="KW-1185">Reference proteome</keyword>
<reference evidence="3 4" key="1">
    <citation type="submission" date="2015-08" db="EMBL/GenBank/DDBJ databases">
        <title>Next Generation Sequencing and Analysis of the Genome of Puccinia sorghi L Schw, the Causal Agent of Maize Common Rust.</title>
        <authorList>
            <person name="Rochi L."/>
            <person name="Burguener G."/>
            <person name="Darino M."/>
            <person name="Turjanski A."/>
            <person name="Kreff E."/>
            <person name="Dieguez M.J."/>
            <person name="Sacco F."/>
        </authorList>
    </citation>
    <scope>NUCLEOTIDE SEQUENCE [LARGE SCALE GENOMIC DNA]</scope>
    <source>
        <strain evidence="3 4">RO10H11247</strain>
    </source>
</reference>
<feature type="region of interest" description="Disordered" evidence="1">
    <location>
        <begin position="353"/>
        <end position="381"/>
    </location>
</feature>
<feature type="compositionally biased region" description="Basic residues" evidence="1">
    <location>
        <begin position="355"/>
        <end position="381"/>
    </location>
</feature>
<dbReference type="Proteomes" id="UP000037035">
    <property type="component" value="Unassembled WGS sequence"/>
</dbReference>
<feature type="transmembrane region" description="Helical" evidence="2">
    <location>
        <begin position="608"/>
        <end position="624"/>
    </location>
</feature>
<keyword evidence="2" id="KW-1133">Transmembrane helix</keyword>
<protein>
    <submittedName>
        <fullName evidence="3">Uncharacterized protein</fullName>
    </submittedName>
</protein>
<dbReference type="VEuPathDB" id="FungiDB:VP01_276g4"/>
<evidence type="ECO:0000256" key="1">
    <source>
        <dbReference type="SAM" id="MobiDB-lite"/>
    </source>
</evidence>
<sequence length="629" mass="73501">MSSAAATAETRSYRLAYISSTTGHLMAESIILPIDHLLKIKSSNFHRSDIEPAFHGLGLLQHPVGCTSKKGGLHVKPPYLLICTWGFVIPSFVFTHDSFIYIFSPIWVYIRRLSSSRFPISAPKQSSPFHYSTDHYTPGQKQRQHVHIASLGTKGPLLLLEFHSFNSFFSSPSLFFPCHSILFSGQKFFIDDSQYTYLRFPHLSLYCIPIYAVLGILNKKHHELIVSFRHSPNIIVLSLKKPVHPFYLQYKRNLLLLYPQSNFWLNHLLLESFSPTSHPPSILTTLHKTHIPIIIIIISTLRHKYHHQTHSSNSNNCTEVSSLISFYTHQKGLLFIETFKLYNSMLQKTLQKTRNISHKKRKKKKQNVLITTKKKKKKKKRGMLKKVDHWCMGFDLTTDKFSGIDSLVHARYFYANNVIKLSLLPSLISTSLKFSGCSASPKHEESQLLAIAHHPTKRHRLINIFFSFSFQFFFFYNHLCPPCLFFFFWTNNSNEGFTLCCITYKCCMQIKKSDPSLSTCKQDCVIFLSKQRKVSAMVMYTFSHLRCCLFLYQIRTYININICIYIYRPLFHLLFYLFFLYLQNKQTNKERICLEHNRQCRVFMFKKKTILCVFVFLDGCFFSLRNRYG</sequence>
<comment type="caution">
    <text evidence="3">The sequence shown here is derived from an EMBL/GenBank/DDBJ whole genome shotgun (WGS) entry which is preliminary data.</text>
</comment>
<gene>
    <name evidence="3" type="ORF">VP01_276g4</name>
</gene>
<organism evidence="3 4">
    <name type="scientific">Puccinia sorghi</name>
    <dbReference type="NCBI Taxonomy" id="27349"/>
    <lineage>
        <taxon>Eukaryota</taxon>
        <taxon>Fungi</taxon>
        <taxon>Dikarya</taxon>
        <taxon>Basidiomycota</taxon>
        <taxon>Pucciniomycotina</taxon>
        <taxon>Pucciniomycetes</taxon>
        <taxon>Pucciniales</taxon>
        <taxon>Pucciniaceae</taxon>
        <taxon>Puccinia</taxon>
    </lineage>
</organism>
<name>A0A0L6V2T5_9BASI</name>
<dbReference type="AlphaFoldDB" id="A0A0L6V2T5"/>